<keyword evidence="5" id="KW-1185">Reference proteome</keyword>
<organism evidence="4 5">
    <name type="scientific">Granulicella aggregans</name>
    <dbReference type="NCBI Taxonomy" id="474949"/>
    <lineage>
        <taxon>Bacteria</taxon>
        <taxon>Pseudomonadati</taxon>
        <taxon>Acidobacteriota</taxon>
        <taxon>Terriglobia</taxon>
        <taxon>Terriglobales</taxon>
        <taxon>Acidobacteriaceae</taxon>
        <taxon>Granulicella</taxon>
    </lineage>
</organism>
<accession>A0A7W7ZHU4</accession>
<dbReference type="GO" id="GO:0052621">
    <property type="term" value="F:diguanylate cyclase activity"/>
    <property type="evidence" value="ECO:0007669"/>
    <property type="project" value="UniProtKB-EC"/>
</dbReference>
<comment type="caution">
    <text evidence="4">The sequence shown here is derived from an EMBL/GenBank/DDBJ whole genome shotgun (WGS) entry which is preliminary data.</text>
</comment>
<dbReference type="InterPro" id="IPR003018">
    <property type="entry name" value="GAF"/>
</dbReference>
<evidence type="ECO:0000256" key="1">
    <source>
        <dbReference type="ARBA" id="ARBA00012528"/>
    </source>
</evidence>
<dbReference type="NCBIfam" id="TIGR00254">
    <property type="entry name" value="GGDEF"/>
    <property type="match status" value="1"/>
</dbReference>
<protein>
    <recommendedName>
        <fullName evidence="1">diguanylate cyclase</fullName>
        <ecNumber evidence="1">2.7.7.65</ecNumber>
    </recommendedName>
</protein>
<dbReference type="FunFam" id="3.30.70.270:FF:000001">
    <property type="entry name" value="Diguanylate cyclase domain protein"/>
    <property type="match status" value="1"/>
</dbReference>
<dbReference type="CDD" id="cd01949">
    <property type="entry name" value="GGDEF"/>
    <property type="match status" value="1"/>
</dbReference>
<dbReference type="InterPro" id="IPR029016">
    <property type="entry name" value="GAF-like_dom_sf"/>
</dbReference>
<gene>
    <name evidence="4" type="ORF">HDF16_004908</name>
</gene>
<evidence type="ECO:0000313" key="5">
    <source>
        <dbReference type="Proteomes" id="UP000540989"/>
    </source>
</evidence>
<dbReference type="Gene3D" id="3.30.70.270">
    <property type="match status" value="1"/>
</dbReference>
<reference evidence="4 5" key="1">
    <citation type="submission" date="2020-08" db="EMBL/GenBank/DDBJ databases">
        <title>Genomic Encyclopedia of Type Strains, Phase IV (KMG-V): Genome sequencing to study the core and pangenomes of soil and plant-associated prokaryotes.</title>
        <authorList>
            <person name="Whitman W."/>
        </authorList>
    </citation>
    <scope>NUCLEOTIDE SEQUENCE [LARGE SCALE GENOMIC DNA]</scope>
    <source>
        <strain evidence="4 5">M8UP14</strain>
    </source>
</reference>
<dbReference type="Gene3D" id="3.30.450.40">
    <property type="match status" value="1"/>
</dbReference>
<dbReference type="EC" id="2.7.7.65" evidence="1"/>
<sequence>MSATMNPLLDAFPADLLPDNEEKRLQVLDSYGILDTDDEQAYDDLTHLATVLCNAPTALVTLIDRDRQWVKSRVNWERRQDPRDASFCAHAILRPGQIMEVPDATDDSRFMNNELVTGKTGVRFYAGVPLVTKEGAALGTICVLDRRPRMLTRVQSRALESLARQVVTQLELRLGLAELEKESMSDPLTGVWNRRALFRLLRNEWARHSRSGQRIAILMVDIDHFKSINDSYGHPRGDAVLQEVAKTLSSNLRPSDSLFRYGGEEFCCVLTDCDLEAAKVVAERARCALESSLHAGIEVTVSIGASTALPAAHTSSNLLMARADAALYLAKQAGRNQVVLSDE</sequence>
<comment type="catalytic activity">
    <reaction evidence="2">
        <text>2 GTP = 3',3'-c-di-GMP + 2 diphosphate</text>
        <dbReference type="Rhea" id="RHEA:24898"/>
        <dbReference type="ChEBI" id="CHEBI:33019"/>
        <dbReference type="ChEBI" id="CHEBI:37565"/>
        <dbReference type="ChEBI" id="CHEBI:58805"/>
        <dbReference type="EC" id="2.7.7.65"/>
    </reaction>
</comment>
<evidence type="ECO:0000313" key="4">
    <source>
        <dbReference type="EMBL" id="MBB5060172.1"/>
    </source>
</evidence>
<dbReference type="InterPro" id="IPR050469">
    <property type="entry name" value="Diguanylate_Cyclase"/>
</dbReference>
<dbReference type="SUPFAM" id="SSF55781">
    <property type="entry name" value="GAF domain-like"/>
    <property type="match status" value="1"/>
</dbReference>
<dbReference type="GO" id="GO:0005886">
    <property type="term" value="C:plasma membrane"/>
    <property type="evidence" value="ECO:0007669"/>
    <property type="project" value="TreeGrafter"/>
</dbReference>
<dbReference type="SMART" id="SM00267">
    <property type="entry name" value="GGDEF"/>
    <property type="match status" value="1"/>
</dbReference>
<proteinExistence type="predicted"/>
<dbReference type="PANTHER" id="PTHR45138">
    <property type="entry name" value="REGULATORY COMPONENTS OF SENSORY TRANSDUCTION SYSTEM"/>
    <property type="match status" value="1"/>
</dbReference>
<dbReference type="Pfam" id="PF01590">
    <property type="entry name" value="GAF"/>
    <property type="match status" value="1"/>
</dbReference>
<dbReference type="SUPFAM" id="SSF55073">
    <property type="entry name" value="Nucleotide cyclase"/>
    <property type="match status" value="1"/>
</dbReference>
<dbReference type="Pfam" id="PF00990">
    <property type="entry name" value="GGDEF"/>
    <property type="match status" value="1"/>
</dbReference>
<dbReference type="PROSITE" id="PS50887">
    <property type="entry name" value="GGDEF"/>
    <property type="match status" value="1"/>
</dbReference>
<dbReference type="RefSeq" id="WP_184222306.1">
    <property type="nucleotide sequence ID" value="NZ_JACHIP010000010.1"/>
</dbReference>
<dbReference type="AlphaFoldDB" id="A0A7W7ZHU4"/>
<dbReference type="InterPro" id="IPR043128">
    <property type="entry name" value="Rev_trsase/Diguanyl_cyclase"/>
</dbReference>
<dbReference type="InterPro" id="IPR000160">
    <property type="entry name" value="GGDEF_dom"/>
</dbReference>
<feature type="domain" description="GGDEF" evidence="3">
    <location>
        <begin position="213"/>
        <end position="343"/>
    </location>
</feature>
<dbReference type="GO" id="GO:0043709">
    <property type="term" value="P:cell adhesion involved in single-species biofilm formation"/>
    <property type="evidence" value="ECO:0007669"/>
    <property type="project" value="TreeGrafter"/>
</dbReference>
<dbReference type="SMART" id="SM00065">
    <property type="entry name" value="GAF"/>
    <property type="match status" value="1"/>
</dbReference>
<dbReference type="GO" id="GO:1902201">
    <property type="term" value="P:negative regulation of bacterial-type flagellum-dependent cell motility"/>
    <property type="evidence" value="ECO:0007669"/>
    <property type="project" value="TreeGrafter"/>
</dbReference>
<dbReference type="Proteomes" id="UP000540989">
    <property type="component" value="Unassembled WGS sequence"/>
</dbReference>
<dbReference type="PANTHER" id="PTHR45138:SF9">
    <property type="entry name" value="DIGUANYLATE CYCLASE DGCM-RELATED"/>
    <property type="match status" value="1"/>
</dbReference>
<evidence type="ECO:0000256" key="2">
    <source>
        <dbReference type="ARBA" id="ARBA00034247"/>
    </source>
</evidence>
<dbReference type="InterPro" id="IPR029787">
    <property type="entry name" value="Nucleotide_cyclase"/>
</dbReference>
<evidence type="ECO:0000259" key="3">
    <source>
        <dbReference type="PROSITE" id="PS50887"/>
    </source>
</evidence>
<dbReference type="EMBL" id="JACHIP010000010">
    <property type="protein sequence ID" value="MBB5060172.1"/>
    <property type="molecule type" value="Genomic_DNA"/>
</dbReference>
<name>A0A7W7ZHU4_9BACT</name>